<feature type="transmembrane region" description="Helical" evidence="7">
    <location>
        <begin position="73"/>
        <end position="97"/>
    </location>
</feature>
<dbReference type="InterPro" id="IPR000620">
    <property type="entry name" value="EamA_dom"/>
</dbReference>
<evidence type="ECO:0000313" key="9">
    <source>
        <dbReference type="EMBL" id="GAA4484811.1"/>
    </source>
</evidence>
<evidence type="ECO:0000256" key="1">
    <source>
        <dbReference type="ARBA" id="ARBA00004141"/>
    </source>
</evidence>
<evidence type="ECO:0000259" key="8">
    <source>
        <dbReference type="Pfam" id="PF00892"/>
    </source>
</evidence>
<reference evidence="10" key="1">
    <citation type="journal article" date="2019" name="Int. J. Syst. Evol. Microbiol.">
        <title>The Global Catalogue of Microorganisms (GCM) 10K type strain sequencing project: providing services to taxonomists for standard genome sequencing and annotation.</title>
        <authorList>
            <consortium name="The Broad Institute Genomics Platform"/>
            <consortium name="The Broad Institute Genome Sequencing Center for Infectious Disease"/>
            <person name="Wu L."/>
            <person name="Ma J."/>
        </authorList>
    </citation>
    <scope>NUCLEOTIDE SEQUENCE [LARGE SCALE GENOMIC DNA]</scope>
    <source>
        <strain evidence="10">JCM 17933</strain>
    </source>
</reference>
<feature type="transmembrane region" description="Helical" evidence="7">
    <location>
        <begin position="103"/>
        <end position="123"/>
    </location>
</feature>
<feature type="transmembrane region" description="Helical" evidence="7">
    <location>
        <begin position="277"/>
        <end position="294"/>
    </location>
</feature>
<evidence type="ECO:0000256" key="2">
    <source>
        <dbReference type="ARBA" id="ARBA00007362"/>
    </source>
</evidence>
<dbReference type="Proteomes" id="UP001500503">
    <property type="component" value="Unassembled WGS sequence"/>
</dbReference>
<evidence type="ECO:0000256" key="3">
    <source>
        <dbReference type="ARBA" id="ARBA00022692"/>
    </source>
</evidence>
<evidence type="ECO:0000256" key="7">
    <source>
        <dbReference type="SAM" id="Phobius"/>
    </source>
</evidence>
<name>A0ABP8PC82_9ACTN</name>
<feature type="transmembrane region" description="Helical" evidence="7">
    <location>
        <begin position="130"/>
        <end position="149"/>
    </location>
</feature>
<feature type="domain" description="EamA" evidence="8">
    <location>
        <begin position="158"/>
        <end position="294"/>
    </location>
</feature>
<evidence type="ECO:0000256" key="4">
    <source>
        <dbReference type="ARBA" id="ARBA00022989"/>
    </source>
</evidence>
<comment type="caution">
    <text evidence="9">The sequence shown here is derived from an EMBL/GenBank/DDBJ whole genome shotgun (WGS) entry which is preliminary data.</text>
</comment>
<dbReference type="PANTHER" id="PTHR32322:SF2">
    <property type="entry name" value="EAMA DOMAIN-CONTAINING PROTEIN"/>
    <property type="match status" value="1"/>
</dbReference>
<accession>A0ABP8PC82</accession>
<keyword evidence="10" id="KW-1185">Reference proteome</keyword>
<feature type="transmembrane region" description="Helical" evidence="7">
    <location>
        <begin position="41"/>
        <end position="61"/>
    </location>
</feature>
<feature type="transmembrane region" description="Helical" evidence="7">
    <location>
        <begin position="155"/>
        <end position="175"/>
    </location>
</feature>
<protein>
    <submittedName>
        <fullName evidence="9">Drug/metabolite exporter YedA</fullName>
    </submittedName>
</protein>
<feature type="domain" description="EamA" evidence="8">
    <location>
        <begin position="18"/>
        <end position="147"/>
    </location>
</feature>
<keyword evidence="3 7" id="KW-0812">Transmembrane</keyword>
<evidence type="ECO:0000256" key="6">
    <source>
        <dbReference type="SAM" id="MobiDB-lite"/>
    </source>
</evidence>
<evidence type="ECO:0000313" key="10">
    <source>
        <dbReference type="Proteomes" id="UP001500503"/>
    </source>
</evidence>
<feature type="transmembrane region" description="Helical" evidence="7">
    <location>
        <begin position="12"/>
        <end position="35"/>
    </location>
</feature>
<feature type="transmembrane region" description="Helical" evidence="7">
    <location>
        <begin position="251"/>
        <end position="271"/>
    </location>
</feature>
<feature type="transmembrane region" description="Helical" evidence="7">
    <location>
        <begin position="187"/>
        <end position="208"/>
    </location>
</feature>
<keyword evidence="5 7" id="KW-0472">Membrane</keyword>
<dbReference type="SUPFAM" id="SSF103481">
    <property type="entry name" value="Multidrug resistance efflux transporter EmrE"/>
    <property type="match status" value="2"/>
</dbReference>
<proteinExistence type="inferred from homology"/>
<feature type="transmembrane region" description="Helical" evidence="7">
    <location>
        <begin position="220"/>
        <end position="244"/>
    </location>
</feature>
<dbReference type="InterPro" id="IPR050638">
    <property type="entry name" value="AA-Vitamin_Transporters"/>
</dbReference>
<dbReference type="RefSeq" id="WP_345457654.1">
    <property type="nucleotide sequence ID" value="NZ_BAABHF010000009.1"/>
</dbReference>
<evidence type="ECO:0000256" key="5">
    <source>
        <dbReference type="ARBA" id="ARBA00023136"/>
    </source>
</evidence>
<dbReference type="InterPro" id="IPR037185">
    <property type="entry name" value="EmrE-like"/>
</dbReference>
<comment type="similarity">
    <text evidence="2">Belongs to the EamA transporter family.</text>
</comment>
<keyword evidence="4 7" id="KW-1133">Transmembrane helix</keyword>
<comment type="subcellular location">
    <subcellularLocation>
        <location evidence="1">Membrane</location>
        <topology evidence="1">Multi-pass membrane protein</topology>
    </subcellularLocation>
</comment>
<sequence>MSSQTADSRPSLVWVALSIVYVVWGSTYLGIHYLIETIPPMVGAGIRFVVASVLLAAVLAIRSGGVRVLRVPWRRLGTAALAGVLLLTGGNGMIGVAEQHMSTGLAALLVASVPLWLVVFRWATGDRPAVSTIAGVLVGFGGLALLTLTRGGGSGSALGVAIVLGAALSWSVGSFLSARLPMPANPFVASVYEMAAAGVTLLVIGLGRGERLHLHEVSQASWLGLAYLVTFGSLVAFTSYVWLLGNAPISLVGTYAYVNPAVAVLLGVAFAGENATWTIVAGGLIIILGVGLVVSTERRPRGEVTAPAPPGTPRRRRERRRSPRASRSTPGRPPRRTGVR</sequence>
<gene>
    <name evidence="9" type="primary">yedA</name>
    <name evidence="9" type="ORF">GCM10023191_008480</name>
</gene>
<dbReference type="EMBL" id="BAABHF010000009">
    <property type="protein sequence ID" value="GAA4484811.1"/>
    <property type="molecule type" value="Genomic_DNA"/>
</dbReference>
<organism evidence="9 10">
    <name type="scientific">Actinoallomurus oryzae</name>
    <dbReference type="NCBI Taxonomy" id="502180"/>
    <lineage>
        <taxon>Bacteria</taxon>
        <taxon>Bacillati</taxon>
        <taxon>Actinomycetota</taxon>
        <taxon>Actinomycetes</taxon>
        <taxon>Streptosporangiales</taxon>
        <taxon>Thermomonosporaceae</taxon>
        <taxon>Actinoallomurus</taxon>
    </lineage>
</organism>
<dbReference type="Pfam" id="PF00892">
    <property type="entry name" value="EamA"/>
    <property type="match status" value="2"/>
</dbReference>
<feature type="compositionally biased region" description="Basic residues" evidence="6">
    <location>
        <begin position="313"/>
        <end position="324"/>
    </location>
</feature>
<dbReference type="PANTHER" id="PTHR32322">
    <property type="entry name" value="INNER MEMBRANE TRANSPORTER"/>
    <property type="match status" value="1"/>
</dbReference>
<feature type="region of interest" description="Disordered" evidence="6">
    <location>
        <begin position="299"/>
        <end position="340"/>
    </location>
</feature>